<keyword evidence="2" id="KW-1185">Reference proteome</keyword>
<dbReference type="Proteomes" id="UP000199642">
    <property type="component" value="Unassembled WGS sequence"/>
</dbReference>
<dbReference type="STRING" id="435880.SAMN04487988_105182"/>
<evidence type="ECO:0000313" key="2">
    <source>
        <dbReference type="Proteomes" id="UP000199642"/>
    </source>
</evidence>
<organism evidence="1 2">
    <name type="scientific">Algoriphagus hitonicola</name>
    <dbReference type="NCBI Taxonomy" id="435880"/>
    <lineage>
        <taxon>Bacteria</taxon>
        <taxon>Pseudomonadati</taxon>
        <taxon>Bacteroidota</taxon>
        <taxon>Cytophagia</taxon>
        <taxon>Cytophagales</taxon>
        <taxon>Cyclobacteriaceae</taxon>
        <taxon>Algoriphagus</taxon>
    </lineage>
</organism>
<evidence type="ECO:0000313" key="1">
    <source>
        <dbReference type="EMBL" id="SFG59105.1"/>
    </source>
</evidence>
<proteinExistence type="predicted"/>
<reference evidence="2" key="1">
    <citation type="submission" date="2016-10" db="EMBL/GenBank/DDBJ databases">
        <authorList>
            <person name="Varghese N."/>
            <person name="Submissions S."/>
        </authorList>
    </citation>
    <scope>NUCLEOTIDE SEQUENCE [LARGE SCALE GENOMIC DNA]</scope>
    <source>
        <strain evidence="2">DSM 19315</strain>
    </source>
</reference>
<dbReference type="EMBL" id="FOPC01000005">
    <property type="protein sequence ID" value="SFG59105.1"/>
    <property type="molecule type" value="Genomic_DNA"/>
</dbReference>
<protein>
    <recommendedName>
        <fullName evidence="3">6-bladed beta-propeller protein</fullName>
    </recommendedName>
</protein>
<accession>A0A1I2T1X5</accession>
<dbReference type="AlphaFoldDB" id="A0A1I2T1X5"/>
<gene>
    <name evidence="1" type="ORF">SAMN04487988_105182</name>
</gene>
<dbReference type="OrthoDB" id="827692at2"/>
<dbReference type="RefSeq" id="WP_143189503.1">
    <property type="nucleotide sequence ID" value="NZ_FOPC01000005.1"/>
</dbReference>
<name>A0A1I2T1X5_9BACT</name>
<sequence>MMNTSHMTFTQLLKNIKFVGLIIATLLSCTQNTKQYVKKTSIIEGKDKIIQLDTESSFELLSLQLKEKENILLTLDAIKNNINIFEWNNGELIEKIPLNIDEKNIIYNPTRFFYHNRDSIFVVDFGENIKLINKKGEIIDEFLIGEIKSKNNEYSGIFGYTQIGNNKNFLFKQNKIFYPTEHLSSEYKRLGIYNINSETLNEIIEPPYSIQNLFENDFVDFWYDLDESTNSLYLSFPLTNSIYKYNLNKNSMEGLHTPILNHQFENHYKPIYNDIRYSNLEPNRISNILNKINSLSRYTSIILTENFIVRLFIHQSNQTEAKARNFTIYIFSKNGELLGEKYFQNPTLDNDILLVSASEDFIFSKRDTLFIPYIKSKPDENKITFKSFTISRNTNN</sequence>
<evidence type="ECO:0008006" key="3">
    <source>
        <dbReference type="Google" id="ProtNLM"/>
    </source>
</evidence>